<dbReference type="EMBL" id="BGZK01000651">
    <property type="protein sequence ID" value="GBP54624.1"/>
    <property type="molecule type" value="Genomic_DNA"/>
</dbReference>
<sequence>MLNALYSSPLLSTCTKAKSTNTTPSTHATKTTPTSEYPSATLTSSIPNVLTLPSPVFSYGGLPGSPYSNAAPNPQIFFSPPSPTQLPNAVTGTINSIPTPDFYSSNHQIVMPSVDYQYQNIPNVKQSIPTEPISYDDQYKFDVATPQQCLAQTPEGYSNQMNMSPTPPQYILLNEHMNAQKQYGFTPPCSSSSYNQSPQPSTPSAVPAQAVLPQNPCSAPSPATDYNVGIVTYSTSGTVPPSLPHPIPRSPVPTYPVPGHQMYPIHCPATGGTPIAYPVQTST</sequence>
<comment type="caution">
    <text evidence="2">The sequence shown here is derived from an EMBL/GenBank/DDBJ whole genome shotgun (WGS) entry which is preliminary data.</text>
</comment>
<accession>A0A4C1WX30</accession>
<feature type="region of interest" description="Disordered" evidence="1">
    <location>
        <begin position="16"/>
        <end position="40"/>
    </location>
</feature>
<feature type="compositionally biased region" description="Low complexity" evidence="1">
    <location>
        <begin position="18"/>
        <end position="35"/>
    </location>
</feature>
<organism evidence="2 3">
    <name type="scientific">Eumeta variegata</name>
    <name type="common">Bagworm moth</name>
    <name type="synonym">Eumeta japonica</name>
    <dbReference type="NCBI Taxonomy" id="151549"/>
    <lineage>
        <taxon>Eukaryota</taxon>
        <taxon>Metazoa</taxon>
        <taxon>Ecdysozoa</taxon>
        <taxon>Arthropoda</taxon>
        <taxon>Hexapoda</taxon>
        <taxon>Insecta</taxon>
        <taxon>Pterygota</taxon>
        <taxon>Neoptera</taxon>
        <taxon>Endopterygota</taxon>
        <taxon>Lepidoptera</taxon>
        <taxon>Glossata</taxon>
        <taxon>Ditrysia</taxon>
        <taxon>Tineoidea</taxon>
        <taxon>Psychidae</taxon>
        <taxon>Oiketicinae</taxon>
        <taxon>Eumeta</taxon>
    </lineage>
</organism>
<keyword evidence="3" id="KW-1185">Reference proteome</keyword>
<name>A0A4C1WX30_EUMVA</name>
<evidence type="ECO:0000313" key="2">
    <source>
        <dbReference type="EMBL" id="GBP54624.1"/>
    </source>
</evidence>
<evidence type="ECO:0000313" key="3">
    <source>
        <dbReference type="Proteomes" id="UP000299102"/>
    </source>
</evidence>
<evidence type="ECO:0000256" key="1">
    <source>
        <dbReference type="SAM" id="MobiDB-lite"/>
    </source>
</evidence>
<dbReference type="AlphaFoldDB" id="A0A4C1WX30"/>
<feature type="region of interest" description="Disordered" evidence="1">
    <location>
        <begin position="182"/>
        <end position="218"/>
    </location>
</feature>
<protein>
    <submittedName>
        <fullName evidence="2">Uncharacterized protein</fullName>
    </submittedName>
</protein>
<gene>
    <name evidence="2" type="ORF">EVAR_35886_1</name>
</gene>
<reference evidence="2 3" key="1">
    <citation type="journal article" date="2019" name="Commun. Biol.">
        <title>The bagworm genome reveals a unique fibroin gene that provides high tensile strength.</title>
        <authorList>
            <person name="Kono N."/>
            <person name="Nakamura H."/>
            <person name="Ohtoshi R."/>
            <person name="Tomita M."/>
            <person name="Numata K."/>
            <person name="Arakawa K."/>
        </authorList>
    </citation>
    <scope>NUCLEOTIDE SEQUENCE [LARGE SCALE GENOMIC DNA]</scope>
</reference>
<proteinExistence type="predicted"/>
<feature type="compositionally biased region" description="Low complexity" evidence="1">
    <location>
        <begin position="186"/>
        <end position="204"/>
    </location>
</feature>
<dbReference type="Proteomes" id="UP000299102">
    <property type="component" value="Unassembled WGS sequence"/>
</dbReference>